<evidence type="ECO:0008006" key="3">
    <source>
        <dbReference type="Google" id="ProtNLM"/>
    </source>
</evidence>
<organism evidence="2">
    <name type="scientific">marine sediment metagenome</name>
    <dbReference type="NCBI Taxonomy" id="412755"/>
    <lineage>
        <taxon>unclassified sequences</taxon>
        <taxon>metagenomes</taxon>
        <taxon>ecological metagenomes</taxon>
    </lineage>
</organism>
<feature type="transmembrane region" description="Helical" evidence="1">
    <location>
        <begin position="21"/>
        <end position="48"/>
    </location>
</feature>
<reference evidence="2" key="1">
    <citation type="journal article" date="2015" name="Nature">
        <title>Complex archaea that bridge the gap between prokaryotes and eukaryotes.</title>
        <authorList>
            <person name="Spang A."/>
            <person name="Saw J.H."/>
            <person name="Jorgensen S.L."/>
            <person name="Zaremba-Niedzwiedzka K."/>
            <person name="Martijn J."/>
            <person name="Lind A.E."/>
            <person name="van Eijk R."/>
            <person name="Schleper C."/>
            <person name="Guy L."/>
            <person name="Ettema T.J."/>
        </authorList>
    </citation>
    <scope>NUCLEOTIDE SEQUENCE</scope>
</reference>
<evidence type="ECO:0000256" key="1">
    <source>
        <dbReference type="SAM" id="Phobius"/>
    </source>
</evidence>
<evidence type="ECO:0000313" key="2">
    <source>
        <dbReference type="EMBL" id="KKN57581.1"/>
    </source>
</evidence>
<dbReference type="EMBL" id="LAZR01000797">
    <property type="protein sequence ID" value="KKN57581.1"/>
    <property type="molecule type" value="Genomic_DNA"/>
</dbReference>
<dbReference type="AlphaFoldDB" id="A0A0F9U8J5"/>
<sequence>MDNQKSAMFSAALIGGAGAGILSGIPFVSCLCCLWIIGGAMLAAYLLAKDSPVVLTAGDGAIVGVFTGIVAVVVQAIISFLFRPVNREFFRRMMERLSEYAEEMPPGFEGFFEGGSTQASVPAFLIGILVSAIVFSALGALGGIIGISLFGKKFLPGKTEGVIDVPKDTGDSQP</sequence>
<protein>
    <recommendedName>
        <fullName evidence="3">DUF4199 domain-containing protein</fullName>
    </recommendedName>
</protein>
<comment type="caution">
    <text evidence="2">The sequence shown here is derived from an EMBL/GenBank/DDBJ whole genome shotgun (WGS) entry which is preliminary data.</text>
</comment>
<keyword evidence="1" id="KW-0472">Membrane</keyword>
<accession>A0A0F9U8J5</accession>
<name>A0A0F9U8J5_9ZZZZ</name>
<gene>
    <name evidence="2" type="ORF">LCGC14_0560640</name>
</gene>
<feature type="transmembrane region" description="Helical" evidence="1">
    <location>
        <begin position="60"/>
        <end position="82"/>
    </location>
</feature>
<proteinExistence type="predicted"/>
<feature type="transmembrane region" description="Helical" evidence="1">
    <location>
        <begin position="123"/>
        <end position="150"/>
    </location>
</feature>
<keyword evidence="1" id="KW-1133">Transmembrane helix</keyword>
<keyword evidence="1" id="KW-0812">Transmembrane</keyword>